<dbReference type="OrthoDB" id="871343at2"/>
<dbReference type="EMBL" id="PDLO01000001">
    <property type="protein sequence ID" value="PHL00015.1"/>
    <property type="molecule type" value="Genomic_DNA"/>
</dbReference>
<dbReference type="RefSeq" id="WP_099104993.1">
    <property type="nucleotide sequence ID" value="NZ_JAATJF010000001.1"/>
</dbReference>
<reference evidence="2 3" key="1">
    <citation type="submission" date="2017-10" db="EMBL/GenBank/DDBJ databases">
        <title>The draft genome sequence of Lewinella marina KCTC 32374.</title>
        <authorList>
            <person name="Wang K."/>
        </authorList>
    </citation>
    <scope>NUCLEOTIDE SEQUENCE [LARGE SCALE GENOMIC DNA]</scope>
    <source>
        <strain evidence="2 3">MKG-38</strain>
    </source>
</reference>
<dbReference type="Proteomes" id="UP000226437">
    <property type="component" value="Unassembled WGS sequence"/>
</dbReference>
<evidence type="ECO:0000259" key="1">
    <source>
        <dbReference type="Pfam" id="PF01869"/>
    </source>
</evidence>
<name>A0A2G0CJ71_9BACT</name>
<dbReference type="InterPro" id="IPR039758">
    <property type="entry name" value="NAGK-like"/>
</dbReference>
<dbReference type="CDD" id="cd24079">
    <property type="entry name" value="ASKHA_NBD_PG1100-like"/>
    <property type="match status" value="1"/>
</dbReference>
<dbReference type="Gene3D" id="1.10.720.160">
    <property type="match status" value="1"/>
</dbReference>
<evidence type="ECO:0000313" key="2">
    <source>
        <dbReference type="EMBL" id="PHL00015.1"/>
    </source>
</evidence>
<dbReference type="InterPro" id="IPR043129">
    <property type="entry name" value="ATPase_NBD"/>
</dbReference>
<organism evidence="2 3">
    <name type="scientific">Neolewinella marina</name>
    <dbReference type="NCBI Taxonomy" id="438751"/>
    <lineage>
        <taxon>Bacteria</taxon>
        <taxon>Pseudomonadati</taxon>
        <taxon>Bacteroidota</taxon>
        <taxon>Saprospiria</taxon>
        <taxon>Saprospirales</taxon>
        <taxon>Lewinellaceae</taxon>
        <taxon>Neolewinella</taxon>
    </lineage>
</organism>
<accession>A0A2G0CJ71</accession>
<keyword evidence="3" id="KW-1185">Reference proteome</keyword>
<dbReference type="PANTHER" id="PTHR12862">
    <property type="entry name" value="BADF TYPE ATPASE DOMAIN-CONTAINING PROTEIN"/>
    <property type="match status" value="1"/>
</dbReference>
<protein>
    <recommendedName>
        <fullName evidence="1">ATPase BadF/BadG/BcrA/BcrD type domain-containing protein</fullName>
    </recommendedName>
</protein>
<dbReference type="SUPFAM" id="SSF53067">
    <property type="entry name" value="Actin-like ATPase domain"/>
    <property type="match status" value="2"/>
</dbReference>
<feature type="domain" description="ATPase BadF/BadG/BcrA/BcrD type" evidence="1">
    <location>
        <begin position="6"/>
        <end position="183"/>
    </location>
</feature>
<proteinExistence type="predicted"/>
<dbReference type="PANTHER" id="PTHR12862:SF0">
    <property type="entry name" value="N-ACETYL-D-GLUCOSAMINE KINASE"/>
    <property type="match status" value="1"/>
</dbReference>
<sequence length="280" mass="31404">MILVADSGSTKADWVLIDESGENVYVNTRGFNPVVHPQDLLHVEVQKLSQELLPGAKVTEVHYYGAGCWDPRRKKVISDCINRVWPAADITVMHDLLGAARATCGDEAGISCILGTGSNTCLYDGKEVVDNVTNLGYMLGDEGSGSHLGKAFLRSYFYRELDDELNAAFERYTTADRMTVLNNVYESEMPNTYLAGFTRFMGEHQQHPLIQKIVFESFAEFLDRHVRKYKGHLEVPVHFIGSIAFHFKKILLAALHERDLIAGRFVHKPIEALADYHSGK</sequence>
<dbReference type="InterPro" id="IPR002731">
    <property type="entry name" value="ATPase_BadF"/>
</dbReference>
<evidence type="ECO:0000313" key="3">
    <source>
        <dbReference type="Proteomes" id="UP000226437"/>
    </source>
</evidence>
<dbReference type="Gene3D" id="3.30.420.40">
    <property type="match status" value="2"/>
</dbReference>
<dbReference type="AlphaFoldDB" id="A0A2G0CJ71"/>
<dbReference type="GO" id="GO:0045127">
    <property type="term" value="F:N-acetylglucosamine kinase activity"/>
    <property type="evidence" value="ECO:0007669"/>
    <property type="project" value="InterPro"/>
</dbReference>
<gene>
    <name evidence="2" type="ORF">CGL56_02930</name>
</gene>
<comment type="caution">
    <text evidence="2">The sequence shown here is derived from an EMBL/GenBank/DDBJ whole genome shotgun (WGS) entry which is preliminary data.</text>
</comment>
<dbReference type="Pfam" id="PF01869">
    <property type="entry name" value="BcrAD_BadFG"/>
    <property type="match status" value="1"/>
</dbReference>